<accession>A0AAX4K246</accession>
<feature type="region of interest" description="Disordered" evidence="1">
    <location>
        <begin position="405"/>
        <end position="454"/>
    </location>
</feature>
<feature type="compositionally biased region" description="Polar residues" evidence="1">
    <location>
        <begin position="371"/>
        <end position="387"/>
    </location>
</feature>
<dbReference type="GeneID" id="91097305"/>
<feature type="transmembrane region" description="Helical" evidence="2">
    <location>
        <begin position="329"/>
        <end position="354"/>
    </location>
</feature>
<feature type="compositionally biased region" description="Low complexity" evidence="1">
    <location>
        <begin position="628"/>
        <end position="648"/>
    </location>
</feature>
<reference evidence="3 4" key="1">
    <citation type="submission" date="2024-01" db="EMBL/GenBank/DDBJ databases">
        <title>Comparative genomics of Cryptococcus and Kwoniella reveals pathogenesis evolution and contrasting modes of karyotype evolution via chromosome fusion or intercentromeric recombination.</title>
        <authorList>
            <person name="Coelho M.A."/>
            <person name="David-Palma M."/>
            <person name="Shea T."/>
            <person name="Bowers K."/>
            <person name="McGinley-Smith S."/>
            <person name="Mohammad A.W."/>
            <person name="Gnirke A."/>
            <person name="Yurkov A.M."/>
            <person name="Nowrousian M."/>
            <person name="Sun S."/>
            <person name="Cuomo C.A."/>
            <person name="Heitman J."/>
        </authorList>
    </citation>
    <scope>NUCLEOTIDE SEQUENCE [LARGE SCALE GENOMIC DNA]</scope>
    <source>
        <strain evidence="3 4">CBS 6074</strain>
    </source>
</reference>
<organism evidence="3 4">
    <name type="scientific">Kwoniella dendrophila CBS 6074</name>
    <dbReference type="NCBI Taxonomy" id="1295534"/>
    <lineage>
        <taxon>Eukaryota</taxon>
        <taxon>Fungi</taxon>
        <taxon>Dikarya</taxon>
        <taxon>Basidiomycota</taxon>
        <taxon>Agaricomycotina</taxon>
        <taxon>Tremellomycetes</taxon>
        <taxon>Tremellales</taxon>
        <taxon>Cryptococcaceae</taxon>
        <taxon>Kwoniella</taxon>
    </lineage>
</organism>
<feature type="region of interest" description="Disordered" evidence="1">
    <location>
        <begin position="291"/>
        <end position="325"/>
    </location>
</feature>
<feature type="compositionally biased region" description="Polar residues" evidence="1">
    <location>
        <begin position="291"/>
        <end position="318"/>
    </location>
</feature>
<feature type="region of interest" description="Disordered" evidence="1">
    <location>
        <begin position="602"/>
        <end position="707"/>
    </location>
</feature>
<protein>
    <submittedName>
        <fullName evidence="3">Uncharacterized protein</fullName>
    </submittedName>
</protein>
<feature type="compositionally biased region" description="Polar residues" evidence="1">
    <location>
        <begin position="405"/>
        <end position="426"/>
    </location>
</feature>
<keyword evidence="2" id="KW-1133">Transmembrane helix</keyword>
<feature type="compositionally biased region" description="Low complexity" evidence="1">
    <location>
        <begin position="664"/>
        <end position="679"/>
    </location>
</feature>
<feature type="compositionally biased region" description="Low complexity" evidence="1">
    <location>
        <begin position="515"/>
        <end position="532"/>
    </location>
</feature>
<evidence type="ECO:0000256" key="2">
    <source>
        <dbReference type="SAM" id="Phobius"/>
    </source>
</evidence>
<gene>
    <name evidence="3" type="ORF">L201_006636</name>
</gene>
<feature type="region of interest" description="Disordered" evidence="1">
    <location>
        <begin position="370"/>
        <end position="391"/>
    </location>
</feature>
<evidence type="ECO:0000256" key="1">
    <source>
        <dbReference type="SAM" id="MobiDB-lite"/>
    </source>
</evidence>
<feature type="compositionally biased region" description="Low complexity" evidence="1">
    <location>
        <begin position="568"/>
        <end position="582"/>
    </location>
</feature>
<evidence type="ECO:0000313" key="4">
    <source>
        <dbReference type="Proteomes" id="UP001355207"/>
    </source>
</evidence>
<feature type="compositionally biased region" description="Polar residues" evidence="1">
    <location>
        <begin position="502"/>
        <end position="514"/>
    </location>
</feature>
<dbReference type="AlphaFoldDB" id="A0AAX4K246"/>
<feature type="compositionally biased region" description="Polar residues" evidence="1">
    <location>
        <begin position="547"/>
        <end position="567"/>
    </location>
</feature>
<feature type="compositionally biased region" description="Low complexity" evidence="1">
    <location>
        <begin position="445"/>
        <end position="454"/>
    </location>
</feature>
<dbReference type="Gene3D" id="1.20.5.510">
    <property type="entry name" value="Single helix bin"/>
    <property type="match status" value="1"/>
</dbReference>
<dbReference type="RefSeq" id="XP_066078452.1">
    <property type="nucleotide sequence ID" value="XM_066222355.1"/>
</dbReference>
<evidence type="ECO:0000313" key="3">
    <source>
        <dbReference type="EMBL" id="WWC91690.1"/>
    </source>
</evidence>
<dbReference type="Proteomes" id="UP001355207">
    <property type="component" value="Chromosome 9"/>
</dbReference>
<feature type="compositionally biased region" description="Low complexity" evidence="1">
    <location>
        <begin position="485"/>
        <end position="501"/>
    </location>
</feature>
<keyword evidence="4" id="KW-1185">Reference proteome</keyword>
<keyword evidence="2" id="KW-0472">Membrane</keyword>
<feature type="compositionally biased region" description="Polar residues" evidence="1">
    <location>
        <begin position="696"/>
        <end position="707"/>
    </location>
</feature>
<dbReference type="Gene3D" id="2.60.120.260">
    <property type="entry name" value="Galactose-binding domain-like"/>
    <property type="match status" value="2"/>
</dbReference>
<proteinExistence type="predicted"/>
<feature type="region of interest" description="Disordered" evidence="1">
    <location>
        <begin position="466"/>
        <end position="583"/>
    </location>
</feature>
<keyword evidence="2" id="KW-0812">Transmembrane</keyword>
<sequence length="707" mass="77167">MNIVIDDASPQIKYGRGDSLNIGWIVEHTPTSKYPDKLTSKYSESTFHATFGEGDYMEFKFNGTGVTIYGSKRTNHGIYGIKVDDGNEERFNGKGQDQFQVTMYEKWGLDEKVEHTIRMTNYPSATPGSIVDLWMDVDHIIITHTIPSTMYTTYIDDSSPLITYDPNWISYGYGTGGYYNLTDHMSSQIDTSMEIKFNGSSIQLFGGINNDHGDYTISLDGRDEEVYSANNWQMRYQVPLYTASGLAETEHKIKLTNRGESPQNVIGFDYAIVNSSIKPPETATGISNTASQTAIAPPSGSTSANAGTVTGNSGVKDNQSTDKESKSNIGAIAGGVAGGIVALAFIAVLAVWFLRRKRRMQNHQQRIDQYYTDNGPHNMSNSGNGNLENDKTDYISYQQGRLNSAMSPISSEGTTTFVQSPTSTDSSNHKRGFSRSTRPPTYGGSSSISNTISSFQSPVSPAVIVNLKSNNNNNNNSTTPNHPFLQNIQSQSNQLQSGSQSRYYTHTQNSESIANSTSYQSSSTSPNNSPRSRNQRFHTNTNTNTNALTRSNLSSPTPSNDIQLQTFSNSNSNSPMSLNSSNQALPNTSAIYYNSPISQHSHLAESASDHSHTRALLSGPGSDSGSYRNGNRNTTYSSNSNSGTGTRSNHVHTYSGPSPPYRPPSHINSSSSPIMINDNRQLANDNIAETLEDNNNRSGQSSGFAWG</sequence>
<dbReference type="EMBL" id="CP144106">
    <property type="protein sequence ID" value="WWC91690.1"/>
    <property type="molecule type" value="Genomic_DNA"/>
</dbReference>
<name>A0AAX4K246_9TREE</name>